<proteinExistence type="predicted"/>
<reference evidence="1 2" key="1">
    <citation type="submission" date="2016-12" db="EMBL/GenBank/DDBJ databases">
        <title>The genomes of Aspergillus section Nigri reveals drivers in fungal speciation.</title>
        <authorList>
            <consortium name="DOE Joint Genome Institute"/>
            <person name="Vesth T.C."/>
            <person name="Nybo J."/>
            <person name="Theobald S."/>
            <person name="Brandl J."/>
            <person name="Frisvad J.C."/>
            <person name="Nielsen K.F."/>
            <person name="Lyhne E.K."/>
            <person name="Kogle M.E."/>
            <person name="Kuo A."/>
            <person name="Riley R."/>
            <person name="Clum A."/>
            <person name="Nolan M."/>
            <person name="Lipzen A."/>
            <person name="Salamov A."/>
            <person name="Henrissat B."/>
            <person name="Wiebenga A."/>
            <person name="De Vries R.P."/>
            <person name="Grigoriev I.V."/>
            <person name="Mortensen U.H."/>
            <person name="Andersen M.R."/>
            <person name="Baker S.E."/>
        </authorList>
    </citation>
    <scope>NUCLEOTIDE SEQUENCE [LARGE SCALE GENOMIC DNA]</scope>
    <source>
        <strain evidence="1 2">JOP 1030-1</strain>
    </source>
</reference>
<evidence type="ECO:0000313" key="2">
    <source>
        <dbReference type="Proteomes" id="UP000248349"/>
    </source>
</evidence>
<dbReference type="EMBL" id="KZ821240">
    <property type="protein sequence ID" value="PYH44013.1"/>
    <property type="molecule type" value="Genomic_DNA"/>
</dbReference>
<dbReference type="Proteomes" id="UP000248349">
    <property type="component" value="Unassembled WGS sequence"/>
</dbReference>
<gene>
    <name evidence="1" type="ORF">BP01DRAFT_358181</name>
</gene>
<dbReference type="AlphaFoldDB" id="A0A318ZHH2"/>
<protein>
    <submittedName>
        <fullName evidence="1">Uncharacterized protein</fullName>
    </submittedName>
</protein>
<organism evidence="1 2">
    <name type="scientific">Aspergillus saccharolyticus JOP 1030-1</name>
    <dbReference type="NCBI Taxonomy" id="1450539"/>
    <lineage>
        <taxon>Eukaryota</taxon>
        <taxon>Fungi</taxon>
        <taxon>Dikarya</taxon>
        <taxon>Ascomycota</taxon>
        <taxon>Pezizomycotina</taxon>
        <taxon>Eurotiomycetes</taxon>
        <taxon>Eurotiomycetidae</taxon>
        <taxon>Eurotiales</taxon>
        <taxon>Aspergillaceae</taxon>
        <taxon>Aspergillus</taxon>
        <taxon>Aspergillus subgen. Circumdati</taxon>
    </lineage>
</organism>
<sequence length="53" mass="5687">MELMGGTIGSGSRPTAPTSDHAQLLPRFMICACPDLSFSLFYPSSLPQPAWTT</sequence>
<accession>A0A318ZHH2</accession>
<keyword evidence="2" id="KW-1185">Reference proteome</keyword>
<evidence type="ECO:0000313" key="1">
    <source>
        <dbReference type="EMBL" id="PYH44013.1"/>
    </source>
</evidence>
<name>A0A318ZHH2_9EURO</name>
<dbReference type="GeneID" id="37076602"/>
<dbReference type="RefSeq" id="XP_025429995.1">
    <property type="nucleotide sequence ID" value="XM_025575374.1"/>
</dbReference>